<sequence>MTNIFLLPFQNLQSEDCFTACLEYLLNRVPDIGQQFVDTLCLSTELPSPKFQKAIDHPFLDTNNRPDLLLECDEFNIICEHKLGSGLGDRQLERYLDLANRQPKKTYLAFISIDEITISDDALQSENYLSPDLYSHFRWKDFYPLVLNSNDPLAREFTELMLCLKMNPPEKFEGWEDLSSNPATLEKFQEQWREVSDHFKKMGAICRPYSSKKPNFGIKYPTHWLHLLYLYIEGPNLEGLVWLPKNSPYLHAFENLDEGFLSQENRYIEMIGLEPEKAPWKTKDNLDPYSVAIYIIPLADVLSPNLAVTRKALLDVAVAIFDHARGVIEKRARP</sequence>
<organism evidence="1 2">
    <name type="scientific">Pannus brasiliensis CCIBt3594</name>
    <dbReference type="NCBI Taxonomy" id="1427578"/>
    <lineage>
        <taxon>Bacteria</taxon>
        <taxon>Bacillati</taxon>
        <taxon>Cyanobacteriota</taxon>
        <taxon>Cyanophyceae</taxon>
        <taxon>Oscillatoriophycideae</taxon>
        <taxon>Chroococcales</taxon>
        <taxon>Microcystaceae</taxon>
        <taxon>Pannus</taxon>
    </lineage>
</organism>
<evidence type="ECO:0000313" key="2">
    <source>
        <dbReference type="Proteomes" id="UP001328733"/>
    </source>
</evidence>
<comment type="caution">
    <text evidence="1">The sequence shown here is derived from an EMBL/GenBank/DDBJ whole genome shotgun (WGS) entry which is preliminary data.</text>
</comment>
<protein>
    <recommendedName>
        <fullName evidence="3">PD-(D/E)XK nuclease superfamily protein</fullName>
    </recommendedName>
</protein>
<proteinExistence type="predicted"/>
<name>A0AAW9QQG2_9CHRO</name>
<accession>A0AAW9QQG2</accession>
<dbReference type="AlphaFoldDB" id="A0AAW9QQG2"/>
<gene>
    <name evidence="1" type="ORF">V0288_04915</name>
</gene>
<reference evidence="1 2" key="1">
    <citation type="submission" date="2024-01" db="EMBL/GenBank/DDBJ databases">
        <title>Genomic insights into the taxonomy and metabolism of the cyanobacterium Pannus brasiliensis CCIBt3594.</title>
        <authorList>
            <person name="Machado M."/>
            <person name="Botero N.B."/>
            <person name="Andreote A.P.D."/>
            <person name="Feitosa A.M.T."/>
            <person name="Popin R."/>
            <person name="Sivonen K."/>
            <person name="Fiore M.F."/>
        </authorList>
    </citation>
    <scope>NUCLEOTIDE SEQUENCE [LARGE SCALE GENOMIC DNA]</scope>
    <source>
        <strain evidence="1 2">CCIBt3594</strain>
    </source>
</reference>
<evidence type="ECO:0008006" key="3">
    <source>
        <dbReference type="Google" id="ProtNLM"/>
    </source>
</evidence>
<evidence type="ECO:0000313" key="1">
    <source>
        <dbReference type="EMBL" id="MEG3436452.1"/>
    </source>
</evidence>
<keyword evidence="2" id="KW-1185">Reference proteome</keyword>
<dbReference type="EMBL" id="JBAFSM010000006">
    <property type="protein sequence ID" value="MEG3436452.1"/>
    <property type="molecule type" value="Genomic_DNA"/>
</dbReference>
<dbReference type="Proteomes" id="UP001328733">
    <property type="component" value="Unassembled WGS sequence"/>
</dbReference>